<evidence type="ECO:0000313" key="7">
    <source>
        <dbReference type="EMBL" id="KAK9865394.1"/>
    </source>
</evidence>
<evidence type="ECO:0000256" key="1">
    <source>
        <dbReference type="ARBA" id="ARBA00005179"/>
    </source>
</evidence>
<dbReference type="InterPro" id="IPR029063">
    <property type="entry name" value="SAM-dependent_MTases_sf"/>
</dbReference>
<evidence type="ECO:0000256" key="3">
    <source>
        <dbReference type="ARBA" id="ARBA00022691"/>
    </source>
</evidence>
<feature type="non-terminal residue" evidence="7">
    <location>
        <position position="347"/>
    </location>
</feature>
<organism evidence="7 8">
    <name type="scientific">Apatococcus fuscideae</name>
    <dbReference type="NCBI Taxonomy" id="2026836"/>
    <lineage>
        <taxon>Eukaryota</taxon>
        <taxon>Viridiplantae</taxon>
        <taxon>Chlorophyta</taxon>
        <taxon>core chlorophytes</taxon>
        <taxon>Trebouxiophyceae</taxon>
        <taxon>Chlorellales</taxon>
        <taxon>Chlorellaceae</taxon>
        <taxon>Apatococcus</taxon>
    </lineage>
</organism>
<dbReference type="InterPro" id="IPR051654">
    <property type="entry name" value="Meroterpenoid_MTases"/>
</dbReference>
<dbReference type="InterPro" id="IPR013217">
    <property type="entry name" value="Methyltransf_12"/>
</dbReference>
<proteinExistence type="inferred from homology"/>
<evidence type="ECO:0000256" key="4">
    <source>
        <dbReference type="ARBA" id="ARBA00038314"/>
    </source>
</evidence>
<feature type="region of interest" description="Disordered" evidence="5">
    <location>
        <begin position="264"/>
        <end position="347"/>
    </location>
</feature>
<evidence type="ECO:0000256" key="5">
    <source>
        <dbReference type="SAM" id="MobiDB-lite"/>
    </source>
</evidence>
<reference evidence="7 8" key="1">
    <citation type="journal article" date="2024" name="Nat. Commun.">
        <title>Phylogenomics reveals the evolutionary origins of lichenization in chlorophyte algae.</title>
        <authorList>
            <person name="Puginier C."/>
            <person name="Libourel C."/>
            <person name="Otte J."/>
            <person name="Skaloud P."/>
            <person name="Haon M."/>
            <person name="Grisel S."/>
            <person name="Petersen M."/>
            <person name="Berrin J.G."/>
            <person name="Delaux P.M."/>
            <person name="Dal Grande F."/>
            <person name="Keller J."/>
        </authorList>
    </citation>
    <scope>NUCLEOTIDE SEQUENCE [LARGE SCALE GENOMIC DNA]</scope>
    <source>
        <strain evidence="7 8">SAG 2523</strain>
    </source>
</reference>
<name>A0AAW1TAI1_9CHLO</name>
<dbReference type="Pfam" id="PF08242">
    <property type="entry name" value="Methyltransf_12"/>
    <property type="match status" value="1"/>
</dbReference>
<dbReference type="Proteomes" id="UP001485043">
    <property type="component" value="Unassembled WGS sequence"/>
</dbReference>
<protein>
    <recommendedName>
        <fullName evidence="6">Methyltransferase type 12 domain-containing protein</fullName>
    </recommendedName>
</protein>
<keyword evidence="3" id="KW-0949">S-adenosyl-L-methionine</keyword>
<comment type="similarity">
    <text evidence="4">Belongs to the class I-like SAM-binding methyltransferase superfamily.</text>
</comment>
<dbReference type="GO" id="GO:0016740">
    <property type="term" value="F:transferase activity"/>
    <property type="evidence" value="ECO:0007669"/>
    <property type="project" value="UniProtKB-KW"/>
</dbReference>
<dbReference type="CDD" id="cd02440">
    <property type="entry name" value="AdoMet_MTases"/>
    <property type="match status" value="1"/>
</dbReference>
<feature type="domain" description="Methyltransferase type 12" evidence="6">
    <location>
        <begin position="103"/>
        <end position="211"/>
    </location>
</feature>
<keyword evidence="2" id="KW-0808">Transferase</keyword>
<dbReference type="EMBL" id="JALJOV010000253">
    <property type="protein sequence ID" value="KAK9865394.1"/>
    <property type="molecule type" value="Genomic_DNA"/>
</dbReference>
<sequence>MSLGKGIFIFLGGKDQALASTAPVFDAKPEQEISDADAFLHSLRPSITLQQLKAHALQNYARGMSAGALKYSCFKRLYYLLPAITDHPRYLSLLSTPSKGLFLDLGGGQGTDARKLCQDGYPAEQIVVSDVSPFLWEVGLDLFQDGPKGPVSFVQGNVMNAADMAPGGVLHGCLGSADVLYAQALLHLFSEETMKAYVRAAKPLLKPGGLFMGANSASEPPGLFAAPESGDLSSAPFLQSPATFKAILKELGFTNVAVEMAVEDRENSESPRHTGYSPQARHIQNGQFRKRSEHSDTSPRSTRPTDVPLLSQAAPPFSPSNSFQGDSSPIDEDRHTLLPGRAPLSVE</sequence>
<accession>A0AAW1TAI1</accession>
<evidence type="ECO:0000313" key="8">
    <source>
        <dbReference type="Proteomes" id="UP001485043"/>
    </source>
</evidence>
<dbReference type="AlphaFoldDB" id="A0AAW1TAI1"/>
<dbReference type="SUPFAM" id="SSF53335">
    <property type="entry name" value="S-adenosyl-L-methionine-dependent methyltransferases"/>
    <property type="match status" value="1"/>
</dbReference>
<comment type="caution">
    <text evidence="7">The sequence shown here is derived from an EMBL/GenBank/DDBJ whole genome shotgun (WGS) entry which is preliminary data.</text>
</comment>
<comment type="pathway">
    <text evidence="1">Secondary metabolite biosynthesis.</text>
</comment>
<evidence type="ECO:0000256" key="2">
    <source>
        <dbReference type="ARBA" id="ARBA00022679"/>
    </source>
</evidence>
<keyword evidence="8" id="KW-1185">Reference proteome</keyword>
<dbReference type="PANTHER" id="PTHR35897:SF1">
    <property type="entry name" value="METHYLTRANSFERASE AUSD"/>
    <property type="match status" value="1"/>
</dbReference>
<evidence type="ECO:0000259" key="6">
    <source>
        <dbReference type="Pfam" id="PF08242"/>
    </source>
</evidence>
<dbReference type="PANTHER" id="PTHR35897">
    <property type="entry name" value="METHYLTRANSFERASE AUSD"/>
    <property type="match status" value="1"/>
</dbReference>
<gene>
    <name evidence="7" type="ORF">WJX84_008678</name>
</gene>
<dbReference type="Gene3D" id="3.40.50.150">
    <property type="entry name" value="Vaccinia Virus protein VP39"/>
    <property type="match status" value="1"/>
</dbReference>